<evidence type="ECO:0000256" key="11">
    <source>
        <dbReference type="RuleBase" id="RU000687"/>
    </source>
</evidence>
<evidence type="ECO:0000256" key="6">
    <source>
        <dbReference type="ARBA" id="ARBA00022729"/>
    </source>
</evidence>
<dbReference type="PANTHER" id="PTHR18945">
    <property type="entry name" value="NEUROTRANSMITTER GATED ION CHANNEL"/>
    <property type="match status" value="1"/>
</dbReference>
<evidence type="ECO:0000259" key="14">
    <source>
        <dbReference type="Pfam" id="PF02932"/>
    </source>
</evidence>
<keyword evidence="3 11" id="KW-0813">Transport</keyword>
<feature type="chain" id="PRO_5025706522" evidence="11">
    <location>
        <begin position="20"/>
        <end position="488"/>
    </location>
</feature>
<dbReference type="InterPro" id="IPR038050">
    <property type="entry name" value="Neuro_actylchol_rec"/>
</dbReference>
<dbReference type="Gene3D" id="1.20.58.390">
    <property type="entry name" value="Neurotransmitter-gated ion-channel transmembrane domain"/>
    <property type="match status" value="1"/>
</dbReference>
<evidence type="ECO:0000256" key="9">
    <source>
        <dbReference type="ARBA" id="ARBA00023136"/>
    </source>
</evidence>
<dbReference type="PRINTS" id="PR00252">
    <property type="entry name" value="NRIONCHANNEL"/>
</dbReference>
<dbReference type="SUPFAM" id="SSF63712">
    <property type="entry name" value="Nicotinic receptor ligand binding domain-like"/>
    <property type="match status" value="1"/>
</dbReference>
<dbReference type="InterPro" id="IPR006028">
    <property type="entry name" value="GABAA/Glycine_rcpt"/>
</dbReference>
<gene>
    <name evidence="15" type="primary">Glra2_5</name>
    <name evidence="15" type="ORF">FJT64_002707</name>
</gene>
<dbReference type="CDD" id="cd19049">
    <property type="entry name" value="LGIC_TM_anion"/>
    <property type="match status" value="1"/>
</dbReference>
<proteinExistence type="inferred from homology"/>
<feature type="compositionally biased region" description="Polar residues" evidence="12">
    <location>
        <begin position="416"/>
        <end position="425"/>
    </location>
</feature>
<evidence type="ECO:0000256" key="7">
    <source>
        <dbReference type="ARBA" id="ARBA00022989"/>
    </source>
</evidence>
<feature type="signal peptide" evidence="11">
    <location>
        <begin position="1"/>
        <end position="19"/>
    </location>
</feature>
<sequence length="488" mass="55030">MAPTFSAFLVLMTLRCVSPLGVSSQHDLDTELQHVFTDLTDPSVYDKNVRPFPAGDGPVSVYTRAFVYYIGDIDAQNSNRMWIPTIYLVNQKDAKIIDVSNRNVFVNVCPQGDVYYSFRVKSSLVCGMHLRKFPFDNQTCSVLLESWQHSTSEMVMTWEEKLPFSTDDISLAEYSLTDIRVTNATFHFPQTTIFSDLQWRVGRAEAYYSRLVLDFFMSREPGYYLLDYYIPSGFLVIVSWVSFWLSPEAAPARVTLGTSTMLTFITLSNTIKNSLPKVSYTKFVDVWLFICTTFIFLSLVEFAFVNTIHRRRKNVTLKKVTTKHVLKSTLAKSASRDNLTGIRHGGAVNYGLSQSCSMLDKLGHSSTSQSGALLVPPSPSSPPRPTVFFVEEPPEADAGVGQDSSGLRKRDVLQLSDGSAESSEQPDPAAAQPEGRRRSSMRRPSVFPRPFVEMTPPQIAKWIDIRSRWLFPLCFLAVNIVYWISIVI</sequence>
<dbReference type="Gene3D" id="2.70.170.10">
    <property type="entry name" value="Neurotransmitter-gated ion-channel ligand-binding domain"/>
    <property type="match status" value="1"/>
</dbReference>
<dbReference type="InterPro" id="IPR036734">
    <property type="entry name" value="Neur_chan_lig-bd_sf"/>
</dbReference>
<dbReference type="Pfam" id="PF02931">
    <property type="entry name" value="Neur_chan_LBD"/>
    <property type="match status" value="1"/>
</dbReference>
<protein>
    <submittedName>
        <fullName evidence="15">Glycine receptor subunit alpha-2</fullName>
    </submittedName>
</protein>
<dbReference type="InterPro" id="IPR036719">
    <property type="entry name" value="Neuro-gated_channel_TM_sf"/>
</dbReference>
<feature type="transmembrane region" description="Helical" evidence="11">
    <location>
        <begin position="252"/>
        <end position="271"/>
    </location>
</feature>
<feature type="transmembrane region" description="Helical" evidence="11">
    <location>
        <begin position="469"/>
        <end position="486"/>
    </location>
</feature>
<name>A0A6A4WF92_AMPAM</name>
<evidence type="ECO:0000256" key="8">
    <source>
        <dbReference type="ARBA" id="ARBA00023065"/>
    </source>
</evidence>
<dbReference type="InterPro" id="IPR006202">
    <property type="entry name" value="Neur_chan_lig-bd"/>
</dbReference>
<comment type="caution">
    <text evidence="15">The sequence shown here is derived from an EMBL/GenBank/DDBJ whole genome shotgun (WGS) entry which is preliminary data.</text>
</comment>
<dbReference type="Pfam" id="PF02932">
    <property type="entry name" value="Neur_chan_memb"/>
    <property type="match status" value="1"/>
</dbReference>
<evidence type="ECO:0000256" key="1">
    <source>
        <dbReference type="ARBA" id="ARBA00004141"/>
    </source>
</evidence>
<feature type="compositionally biased region" description="Pro residues" evidence="12">
    <location>
        <begin position="376"/>
        <end position="385"/>
    </location>
</feature>
<feature type="transmembrane region" description="Helical" evidence="11">
    <location>
        <begin position="286"/>
        <end position="308"/>
    </location>
</feature>
<accession>A0A6A4WF92</accession>
<keyword evidence="16" id="KW-1185">Reference proteome</keyword>
<feature type="domain" description="Neurotransmitter-gated ion-channel transmembrane" evidence="14">
    <location>
        <begin position="229"/>
        <end position="483"/>
    </location>
</feature>
<evidence type="ECO:0000256" key="12">
    <source>
        <dbReference type="SAM" id="MobiDB-lite"/>
    </source>
</evidence>
<dbReference type="GO" id="GO:0004888">
    <property type="term" value="F:transmembrane signaling receptor activity"/>
    <property type="evidence" value="ECO:0007669"/>
    <property type="project" value="InterPro"/>
</dbReference>
<dbReference type="GO" id="GO:0005230">
    <property type="term" value="F:extracellular ligand-gated monoatomic ion channel activity"/>
    <property type="evidence" value="ECO:0007669"/>
    <property type="project" value="InterPro"/>
</dbReference>
<feature type="domain" description="Neurotransmitter-gated ion-channel ligand-binding" evidence="13">
    <location>
        <begin position="77"/>
        <end position="182"/>
    </location>
</feature>
<dbReference type="OrthoDB" id="6381752at2759"/>
<evidence type="ECO:0000256" key="3">
    <source>
        <dbReference type="ARBA" id="ARBA00022448"/>
    </source>
</evidence>
<evidence type="ECO:0000256" key="2">
    <source>
        <dbReference type="ARBA" id="ARBA00004236"/>
    </source>
</evidence>
<evidence type="ECO:0000313" key="16">
    <source>
        <dbReference type="Proteomes" id="UP000440578"/>
    </source>
</evidence>
<comment type="similarity">
    <text evidence="11">Belongs to the ligand-gated ion channel (TC 1.A.9) family.</text>
</comment>
<keyword evidence="9 11" id="KW-0472">Membrane</keyword>
<evidence type="ECO:0000313" key="15">
    <source>
        <dbReference type="EMBL" id="KAF0304663.1"/>
    </source>
</evidence>
<feature type="region of interest" description="Disordered" evidence="12">
    <location>
        <begin position="414"/>
        <end position="449"/>
    </location>
</feature>
<evidence type="ECO:0000256" key="5">
    <source>
        <dbReference type="ARBA" id="ARBA00022692"/>
    </source>
</evidence>
<dbReference type="Proteomes" id="UP000440578">
    <property type="component" value="Unassembled WGS sequence"/>
</dbReference>
<evidence type="ECO:0000259" key="13">
    <source>
        <dbReference type="Pfam" id="PF02931"/>
    </source>
</evidence>
<dbReference type="AlphaFoldDB" id="A0A6A4WF92"/>
<dbReference type="InterPro" id="IPR018000">
    <property type="entry name" value="Neurotransmitter_ion_chnl_CS"/>
</dbReference>
<evidence type="ECO:0000256" key="10">
    <source>
        <dbReference type="ARBA" id="ARBA00023303"/>
    </source>
</evidence>
<keyword evidence="5 11" id="KW-0812">Transmembrane</keyword>
<keyword evidence="15" id="KW-0675">Receptor</keyword>
<dbReference type="GO" id="GO:0099095">
    <property type="term" value="F:ligand-gated monoatomic anion channel activity"/>
    <property type="evidence" value="ECO:0007669"/>
    <property type="project" value="UniProtKB-ARBA"/>
</dbReference>
<dbReference type="EMBL" id="VIIS01000825">
    <property type="protein sequence ID" value="KAF0304663.1"/>
    <property type="molecule type" value="Genomic_DNA"/>
</dbReference>
<keyword evidence="4" id="KW-1003">Cell membrane</keyword>
<dbReference type="PROSITE" id="PS00236">
    <property type="entry name" value="NEUROTR_ION_CHANNEL"/>
    <property type="match status" value="1"/>
</dbReference>
<feature type="region of interest" description="Disordered" evidence="12">
    <location>
        <begin position="363"/>
        <end position="389"/>
    </location>
</feature>
<dbReference type="GO" id="GO:0005886">
    <property type="term" value="C:plasma membrane"/>
    <property type="evidence" value="ECO:0007669"/>
    <property type="project" value="UniProtKB-SubCell"/>
</dbReference>
<evidence type="ECO:0000256" key="4">
    <source>
        <dbReference type="ARBA" id="ARBA00022475"/>
    </source>
</evidence>
<dbReference type="InterPro" id="IPR006029">
    <property type="entry name" value="Neurotrans-gated_channel_TM"/>
</dbReference>
<dbReference type="PRINTS" id="PR00253">
    <property type="entry name" value="GABAARECEPTR"/>
</dbReference>
<keyword evidence="8 11" id="KW-0406">Ion transport</keyword>
<dbReference type="SUPFAM" id="SSF90112">
    <property type="entry name" value="Neurotransmitter-gated ion-channel transmembrane pore"/>
    <property type="match status" value="1"/>
</dbReference>
<reference evidence="15 16" key="1">
    <citation type="submission" date="2019-07" db="EMBL/GenBank/DDBJ databases">
        <title>Draft genome assembly of a fouling barnacle, Amphibalanus amphitrite (Darwin, 1854): The first reference genome for Thecostraca.</title>
        <authorList>
            <person name="Kim W."/>
        </authorList>
    </citation>
    <scope>NUCLEOTIDE SEQUENCE [LARGE SCALE GENOMIC DNA]</scope>
    <source>
        <strain evidence="15">SNU_AA5</strain>
        <tissue evidence="15">Soma without cirri and trophi</tissue>
    </source>
</reference>
<keyword evidence="6 11" id="KW-0732">Signal</keyword>
<keyword evidence="7 11" id="KW-1133">Transmembrane helix</keyword>
<feature type="transmembrane region" description="Helical" evidence="11">
    <location>
        <begin position="228"/>
        <end position="245"/>
    </location>
</feature>
<dbReference type="InterPro" id="IPR006201">
    <property type="entry name" value="Neur_channel"/>
</dbReference>
<comment type="subcellular location">
    <subcellularLocation>
        <location evidence="2">Cell membrane</location>
    </subcellularLocation>
    <subcellularLocation>
        <location evidence="1">Membrane</location>
        <topology evidence="1">Multi-pass membrane protein</topology>
    </subcellularLocation>
</comment>
<organism evidence="15 16">
    <name type="scientific">Amphibalanus amphitrite</name>
    <name type="common">Striped barnacle</name>
    <name type="synonym">Balanus amphitrite</name>
    <dbReference type="NCBI Taxonomy" id="1232801"/>
    <lineage>
        <taxon>Eukaryota</taxon>
        <taxon>Metazoa</taxon>
        <taxon>Ecdysozoa</taxon>
        <taxon>Arthropoda</taxon>
        <taxon>Crustacea</taxon>
        <taxon>Multicrustacea</taxon>
        <taxon>Cirripedia</taxon>
        <taxon>Thoracica</taxon>
        <taxon>Thoracicalcarea</taxon>
        <taxon>Balanomorpha</taxon>
        <taxon>Balanoidea</taxon>
        <taxon>Balanidae</taxon>
        <taxon>Amphibalaninae</taxon>
        <taxon>Amphibalanus</taxon>
    </lineage>
</organism>
<keyword evidence="10 11" id="KW-0407">Ion channel</keyword>
<dbReference type="GO" id="GO:0005254">
    <property type="term" value="F:chloride channel activity"/>
    <property type="evidence" value="ECO:0007669"/>
    <property type="project" value="UniProtKB-ARBA"/>
</dbReference>